<gene>
    <name evidence="2" type="ORF">HIV01_010610</name>
</gene>
<keyword evidence="1" id="KW-0732">Signal</keyword>
<feature type="chain" id="PRO_5045580621" description="Lectin" evidence="1">
    <location>
        <begin position="20"/>
        <end position="208"/>
    </location>
</feature>
<keyword evidence="3" id="KW-1185">Reference proteome</keyword>
<evidence type="ECO:0008006" key="4">
    <source>
        <dbReference type="Google" id="ProtNLM"/>
    </source>
</evidence>
<reference evidence="2 3" key="1">
    <citation type="submission" date="2021-02" db="EMBL/GenBank/DDBJ databases">
        <title>Lysobacter arenosi sp. nov., isolated from soil of gangwondo yeongwol, south Korea.</title>
        <authorList>
            <person name="Kim K.R."/>
            <person name="Kim K.H."/>
            <person name="Jeon C.O."/>
        </authorList>
    </citation>
    <scope>NUCLEOTIDE SEQUENCE [LARGE SCALE GENOMIC DNA]</scope>
    <source>
        <strain evidence="2 3">R7</strain>
    </source>
</reference>
<accession>A0ABX7R9L7</accession>
<evidence type="ECO:0000256" key="1">
    <source>
        <dbReference type="SAM" id="SignalP"/>
    </source>
</evidence>
<organism evidence="2 3">
    <name type="scientific">Lysobacter arenosi</name>
    <dbReference type="NCBI Taxonomy" id="2795387"/>
    <lineage>
        <taxon>Bacteria</taxon>
        <taxon>Pseudomonadati</taxon>
        <taxon>Pseudomonadota</taxon>
        <taxon>Gammaproteobacteria</taxon>
        <taxon>Lysobacterales</taxon>
        <taxon>Lysobacteraceae</taxon>
        <taxon>Lysobacter</taxon>
    </lineage>
</organism>
<name>A0ABX7R9L7_9GAMM</name>
<evidence type="ECO:0000313" key="3">
    <source>
        <dbReference type="Proteomes" id="UP000663400"/>
    </source>
</evidence>
<dbReference type="Proteomes" id="UP000663400">
    <property type="component" value="Chromosome"/>
</dbReference>
<evidence type="ECO:0000313" key="2">
    <source>
        <dbReference type="EMBL" id="QSX73692.1"/>
    </source>
</evidence>
<feature type="signal peptide" evidence="1">
    <location>
        <begin position="1"/>
        <end position="19"/>
    </location>
</feature>
<dbReference type="EMBL" id="CP071517">
    <property type="protein sequence ID" value="QSX73692.1"/>
    <property type="molecule type" value="Genomic_DNA"/>
</dbReference>
<protein>
    <recommendedName>
        <fullName evidence="4">Lectin</fullName>
    </recommendedName>
</protein>
<sequence length="208" mass="21592">MKWLLSLLVFGLSACGERAVDAPASSATAAPTATVAPTATAAATPEVISPVRAAMPAPGTIGFAGFGPAPFGATDEQVRMAWGSDLGDARPEQPGGCYYLLPQARSANGYRLGFMIEQDKFARMDVDAVDIEAPGGGKVGMSAQDIDRLYAGRINKQPHKYVDGGQYLRIADAGGGPGVLLFETDAKGVVSSWRIGVPPQVDYVEGCS</sequence>
<proteinExistence type="predicted"/>
<dbReference type="RefSeq" id="WP_200606965.1">
    <property type="nucleotide sequence ID" value="NZ_CP071517.1"/>
</dbReference>
<dbReference type="PROSITE" id="PS51257">
    <property type="entry name" value="PROKAR_LIPOPROTEIN"/>
    <property type="match status" value="1"/>
</dbReference>